<gene>
    <name evidence="3" type="ORF">ACFMB1_02880</name>
</gene>
<evidence type="ECO:0000259" key="2">
    <source>
        <dbReference type="Pfam" id="PF13629"/>
    </source>
</evidence>
<feature type="chain" id="PRO_5046714262" evidence="1">
    <location>
        <begin position="20"/>
        <end position="152"/>
    </location>
</feature>
<dbReference type="Pfam" id="PF13629">
    <property type="entry name" value="T2SS-T3SS_pil_N"/>
    <property type="match status" value="1"/>
</dbReference>
<dbReference type="EMBL" id="JBHPON010000001">
    <property type="protein sequence ID" value="MFC6034470.1"/>
    <property type="molecule type" value="Genomic_DNA"/>
</dbReference>
<reference evidence="3 4" key="1">
    <citation type="submission" date="2024-09" db="EMBL/GenBank/DDBJ databases">
        <authorList>
            <person name="Zhang Z.-H."/>
        </authorList>
    </citation>
    <scope>NUCLEOTIDE SEQUENCE [LARGE SCALE GENOMIC DNA]</scope>
    <source>
        <strain evidence="3 4">HHTR114</strain>
    </source>
</reference>
<dbReference type="Proteomes" id="UP001596116">
    <property type="component" value="Unassembled WGS sequence"/>
</dbReference>
<keyword evidence="4" id="KW-1185">Reference proteome</keyword>
<dbReference type="InterPro" id="IPR032789">
    <property type="entry name" value="T2SS-T3SS_pil_N"/>
</dbReference>
<sequence length="152" mass="16339">MRSLLIAAAFFAAATQTAAAEQLWLTMDQVRPFKLENPAKSIVVGNPAIADVTIQDNANILLFGKTPGLTNIYIFDENGEAVKNLIIRVRTPSADMLTVHRGVGRTTYNCTTNCEATITVGDEQGQFGIVSTQVQSKYSQATALSQDSSANN</sequence>
<name>A0ABW1KT75_9PROT</name>
<accession>A0ABW1KT75</accession>
<evidence type="ECO:0000313" key="4">
    <source>
        <dbReference type="Proteomes" id="UP001596116"/>
    </source>
</evidence>
<comment type="caution">
    <text evidence="3">The sequence shown here is derived from an EMBL/GenBank/DDBJ whole genome shotgun (WGS) entry which is preliminary data.</text>
</comment>
<feature type="domain" description="Pilus formation protein N-terminal" evidence="2">
    <location>
        <begin position="20"/>
        <end position="89"/>
    </location>
</feature>
<protein>
    <submittedName>
        <fullName evidence="3">Pilus assembly protein N-terminal domain-containing protein</fullName>
    </submittedName>
</protein>
<proteinExistence type="predicted"/>
<evidence type="ECO:0000256" key="1">
    <source>
        <dbReference type="SAM" id="SignalP"/>
    </source>
</evidence>
<evidence type="ECO:0000313" key="3">
    <source>
        <dbReference type="EMBL" id="MFC6034470.1"/>
    </source>
</evidence>
<dbReference type="RefSeq" id="WP_379880206.1">
    <property type="nucleotide sequence ID" value="NZ_JBHPON010000001.1"/>
</dbReference>
<keyword evidence="1" id="KW-0732">Signal</keyword>
<organism evidence="3 4">
    <name type="scientific">Hyphococcus aureus</name>
    <dbReference type="NCBI Taxonomy" id="2666033"/>
    <lineage>
        <taxon>Bacteria</taxon>
        <taxon>Pseudomonadati</taxon>
        <taxon>Pseudomonadota</taxon>
        <taxon>Alphaproteobacteria</taxon>
        <taxon>Parvularculales</taxon>
        <taxon>Parvularculaceae</taxon>
        <taxon>Hyphococcus</taxon>
    </lineage>
</organism>
<feature type="signal peptide" evidence="1">
    <location>
        <begin position="1"/>
        <end position="19"/>
    </location>
</feature>